<dbReference type="EMBL" id="JARJLG010000014">
    <property type="protein sequence ID" value="KAJ7775672.1"/>
    <property type="molecule type" value="Genomic_DNA"/>
</dbReference>
<gene>
    <name evidence="2" type="ORF">DFH07DRAFT_952065</name>
</gene>
<feature type="compositionally biased region" description="Acidic residues" evidence="1">
    <location>
        <begin position="180"/>
        <end position="195"/>
    </location>
</feature>
<feature type="region of interest" description="Disordered" evidence="1">
    <location>
        <begin position="180"/>
        <end position="246"/>
    </location>
</feature>
<keyword evidence="3" id="KW-1185">Reference proteome</keyword>
<dbReference type="Proteomes" id="UP001215280">
    <property type="component" value="Unassembled WGS sequence"/>
</dbReference>
<evidence type="ECO:0000313" key="3">
    <source>
        <dbReference type="Proteomes" id="UP001215280"/>
    </source>
</evidence>
<name>A0AAD7NUK5_9AGAR</name>
<proteinExistence type="predicted"/>
<accession>A0AAD7NUK5</accession>
<dbReference type="AlphaFoldDB" id="A0AAD7NUK5"/>
<protein>
    <submittedName>
        <fullName evidence="2">Uncharacterized protein</fullName>
    </submittedName>
</protein>
<feature type="region of interest" description="Disordered" evidence="1">
    <location>
        <begin position="267"/>
        <end position="302"/>
    </location>
</feature>
<feature type="compositionally biased region" description="Low complexity" evidence="1">
    <location>
        <begin position="278"/>
        <end position="290"/>
    </location>
</feature>
<feature type="region of interest" description="Disordered" evidence="1">
    <location>
        <begin position="342"/>
        <end position="361"/>
    </location>
</feature>
<comment type="caution">
    <text evidence="2">The sequence shown here is derived from an EMBL/GenBank/DDBJ whole genome shotgun (WGS) entry which is preliminary data.</text>
</comment>
<feature type="compositionally biased region" description="Polar residues" evidence="1">
    <location>
        <begin position="389"/>
        <end position="401"/>
    </location>
</feature>
<evidence type="ECO:0000313" key="2">
    <source>
        <dbReference type="EMBL" id="KAJ7775672.1"/>
    </source>
</evidence>
<evidence type="ECO:0000256" key="1">
    <source>
        <dbReference type="SAM" id="MobiDB-lite"/>
    </source>
</evidence>
<feature type="region of interest" description="Disordered" evidence="1">
    <location>
        <begin position="371"/>
        <end position="406"/>
    </location>
</feature>
<sequence>MSPHSLYSWKDPALSEKLIALIMENKYIKQALYPPCGPNASTTNGGGKTKVNAQWQLSVLLLGDLPKYKEVIAACDTPKKQLGYANRIKNRMRMMAKITHGFNTEMGQTGAGIQHSSEIDMSITNQFTTKWAEISAGCPWFFDMRNLIAQRPNLVPAGLRHSSTGFDAGVVMPGLAAVDDDGVEDAEEEADEDDTSSIPFSRWGWEPTPEPDAGRLGKRSFSEINGEGGEDGLAGSSDDYNPSSPVISESALLDDLAEPDNLEKVKAKGQEMHRKNTAKPSTSTPTVTPAPSAPKPAKKSKIAEFSEIAKNEEKTRQKEIELASLRTRQAIETTAVKARLIEQREEGRRQEKKGRQEERMAKLRMKELKMRQSHELRMRGASSSSSASHTPSFFDTHSASSGDKPRNLQNLKFYECMTFSAHPEVGVSSKRATQSHIALSS</sequence>
<reference evidence="2" key="1">
    <citation type="submission" date="2023-03" db="EMBL/GenBank/DDBJ databases">
        <title>Massive genome expansion in bonnet fungi (Mycena s.s.) driven by repeated elements and novel gene families across ecological guilds.</title>
        <authorList>
            <consortium name="Lawrence Berkeley National Laboratory"/>
            <person name="Harder C.B."/>
            <person name="Miyauchi S."/>
            <person name="Viragh M."/>
            <person name="Kuo A."/>
            <person name="Thoen E."/>
            <person name="Andreopoulos B."/>
            <person name="Lu D."/>
            <person name="Skrede I."/>
            <person name="Drula E."/>
            <person name="Henrissat B."/>
            <person name="Morin E."/>
            <person name="Kohler A."/>
            <person name="Barry K."/>
            <person name="LaButti K."/>
            <person name="Morin E."/>
            <person name="Salamov A."/>
            <person name="Lipzen A."/>
            <person name="Mereny Z."/>
            <person name="Hegedus B."/>
            <person name="Baldrian P."/>
            <person name="Stursova M."/>
            <person name="Weitz H."/>
            <person name="Taylor A."/>
            <person name="Grigoriev I.V."/>
            <person name="Nagy L.G."/>
            <person name="Martin F."/>
            <person name="Kauserud H."/>
        </authorList>
    </citation>
    <scope>NUCLEOTIDE SEQUENCE</scope>
    <source>
        <strain evidence="2">CBHHK188m</strain>
    </source>
</reference>
<organism evidence="2 3">
    <name type="scientific">Mycena maculata</name>
    <dbReference type="NCBI Taxonomy" id="230809"/>
    <lineage>
        <taxon>Eukaryota</taxon>
        <taxon>Fungi</taxon>
        <taxon>Dikarya</taxon>
        <taxon>Basidiomycota</taxon>
        <taxon>Agaricomycotina</taxon>
        <taxon>Agaricomycetes</taxon>
        <taxon>Agaricomycetidae</taxon>
        <taxon>Agaricales</taxon>
        <taxon>Marasmiineae</taxon>
        <taxon>Mycenaceae</taxon>
        <taxon>Mycena</taxon>
    </lineage>
</organism>